<evidence type="ECO:0008006" key="4">
    <source>
        <dbReference type="Google" id="ProtNLM"/>
    </source>
</evidence>
<accession>A0AA38P781</accession>
<reference evidence="2" key="1">
    <citation type="submission" date="2022-08" db="EMBL/GenBank/DDBJ databases">
        <authorList>
            <consortium name="DOE Joint Genome Institute"/>
            <person name="Min B."/>
            <person name="Riley R."/>
            <person name="Sierra-Patev S."/>
            <person name="Naranjo-Ortiz M."/>
            <person name="Looney B."/>
            <person name="Konkel Z."/>
            <person name="Slot J.C."/>
            <person name="Sakamoto Y."/>
            <person name="Steenwyk J.L."/>
            <person name="Rokas A."/>
            <person name="Carro J."/>
            <person name="Camarero S."/>
            <person name="Ferreira P."/>
            <person name="Molpeceres G."/>
            <person name="Ruiz-Duenas F.J."/>
            <person name="Serrano A."/>
            <person name="Henrissat B."/>
            <person name="Drula E."/>
            <person name="Hughes K.W."/>
            <person name="Mata J.L."/>
            <person name="Ishikawa N.K."/>
            <person name="Vargas-Isla R."/>
            <person name="Ushijima S."/>
            <person name="Smith C.A."/>
            <person name="Ahrendt S."/>
            <person name="Andreopoulos W."/>
            <person name="He G."/>
            <person name="Labutti K."/>
            <person name="Lipzen A."/>
            <person name="Ng V."/>
            <person name="Sandor L."/>
            <person name="Barry K."/>
            <person name="Martinez A.T."/>
            <person name="Xiao Y."/>
            <person name="Gibbons J.G."/>
            <person name="Terashima K."/>
            <person name="Hibbett D.S."/>
            <person name="Grigoriev I.V."/>
        </authorList>
    </citation>
    <scope>NUCLEOTIDE SEQUENCE</scope>
    <source>
        <strain evidence="2">TFB9207</strain>
    </source>
</reference>
<organism evidence="2 3">
    <name type="scientific">Lentinula raphanica</name>
    <dbReference type="NCBI Taxonomy" id="153919"/>
    <lineage>
        <taxon>Eukaryota</taxon>
        <taxon>Fungi</taxon>
        <taxon>Dikarya</taxon>
        <taxon>Basidiomycota</taxon>
        <taxon>Agaricomycotina</taxon>
        <taxon>Agaricomycetes</taxon>
        <taxon>Agaricomycetidae</taxon>
        <taxon>Agaricales</taxon>
        <taxon>Marasmiineae</taxon>
        <taxon>Omphalotaceae</taxon>
        <taxon>Lentinula</taxon>
    </lineage>
</organism>
<evidence type="ECO:0000313" key="3">
    <source>
        <dbReference type="Proteomes" id="UP001163846"/>
    </source>
</evidence>
<name>A0AA38P781_9AGAR</name>
<feature type="signal peptide" evidence="1">
    <location>
        <begin position="1"/>
        <end position="16"/>
    </location>
</feature>
<comment type="caution">
    <text evidence="2">The sequence shown here is derived from an EMBL/GenBank/DDBJ whole genome shotgun (WGS) entry which is preliminary data.</text>
</comment>
<dbReference type="EMBL" id="MU806249">
    <property type="protein sequence ID" value="KAJ3837388.1"/>
    <property type="molecule type" value="Genomic_DNA"/>
</dbReference>
<protein>
    <recommendedName>
        <fullName evidence="4">Secreted protein</fullName>
    </recommendedName>
</protein>
<evidence type="ECO:0000313" key="2">
    <source>
        <dbReference type="EMBL" id="KAJ3837388.1"/>
    </source>
</evidence>
<feature type="chain" id="PRO_5041440067" description="Secreted protein" evidence="1">
    <location>
        <begin position="17"/>
        <end position="127"/>
    </location>
</feature>
<dbReference type="AlphaFoldDB" id="A0AA38P781"/>
<sequence length="127" mass="13313">MKLPVVLLATAACVSAGTFISPTNGSTISSSGTFHFTWVSGRYFKESSQSVSVLLGGNLEGIVLTKNLAPTSNGVGEQGPTYYAQLTPEFVASSSHTGEFQLTVIEDYTAYGGSPAMSVEYETITLS</sequence>
<dbReference type="Proteomes" id="UP001163846">
    <property type="component" value="Unassembled WGS sequence"/>
</dbReference>
<keyword evidence="1" id="KW-0732">Signal</keyword>
<gene>
    <name evidence="2" type="ORF">F5878DRAFT_686161</name>
</gene>
<proteinExistence type="predicted"/>
<keyword evidence="3" id="KW-1185">Reference proteome</keyword>
<evidence type="ECO:0000256" key="1">
    <source>
        <dbReference type="SAM" id="SignalP"/>
    </source>
</evidence>